<dbReference type="EMBL" id="JAUPBM010000013">
    <property type="protein sequence ID" value="MDO7019579.1"/>
    <property type="molecule type" value="Genomic_DNA"/>
</dbReference>
<dbReference type="Proteomes" id="UP001175147">
    <property type="component" value="Unassembled WGS sequence"/>
</dbReference>
<protein>
    <submittedName>
        <fullName evidence="2">Uncharacterized protein</fullName>
    </submittedName>
</protein>
<feature type="transmembrane region" description="Helical" evidence="1">
    <location>
        <begin position="6"/>
        <end position="23"/>
    </location>
</feature>
<keyword evidence="1" id="KW-1133">Transmembrane helix</keyword>
<accession>A0ABT8YWR4</accession>
<name>A0ABT8YWR4_9SPIR</name>
<organism evidence="2 3">
    <name type="scientific">Brachyspira innocens</name>
    <dbReference type="NCBI Taxonomy" id="13264"/>
    <lineage>
        <taxon>Bacteria</taxon>
        <taxon>Pseudomonadati</taxon>
        <taxon>Spirochaetota</taxon>
        <taxon>Spirochaetia</taxon>
        <taxon>Brachyspirales</taxon>
        <taxon>Brachyspiraceae</taxon>
        <taxon>Brachyspira</taxon>
    </lineage>
</organism>
<evidence type="ECO:0000313" key="2">
    <source>
        <dbReference type="EMBL" id="MDO7019579.1"/>
    </source>
</evidence>
<sequence>MKVIRFIVFACFLVIFIVIANLIHKNMDSYEAVTITSPFTYYNIITYGNNDIKTLASLSFKDSLDSLSEMFDIDRAFIANNILRKTIKIRENEAELVVFTDNNSIGQITINSSNNTDVFLENVLSSLSSNNIQLEKYLLDDTNGNTLSEVYTHKSDTYKIIITKTYLDNSDSLTIDYVNLNIF</sequence>
<reference evidence="2" key="1">
    <citation type="submission" date="2023-07" db="EMBL/GenBank/DDBJ databases">
        <title>Mucosal microbiota of week-old chicken and adult hens.</title>
        <authorList>
            <person name="Volf J."/>
            <person name="Karasova D."/>
            <person name="Crhanova M."/>
            <person name="Faldynova M."/>
            <person name="Prikrylova H."/>
            <person name="Zeman M."/>
            <person name="Babak V."/>
            <person name="Rajova J."/>
            <person name="Rychlik I."/>
        </authorList>
    </citation>
    <scope>NUCLEOTIDE SEQUENCE</scope>
    <source>
        <strain evidence="2">ET902</strain>
    </source>
</reference>
<evidence type="ECO:0000256" key="1">
    <source>
        <dbReference type="SAM" id="Phobius"/>
    </source>
</evidence>
<comment type="caution">
    <text evidence="2">The sequence shown here is derived from an EMBL/GenBank/DDBJ whole genome shotgun (WGS) entry which is preliminary data.</text>
</comment>
<dbReference type="RefSeq" id="WP_020003402.1">
    <property type="nucleotide sequence ID" value="NZ_JAUPBL010000019.1"/>
</dbReference>
<evidence type="ECO:0000313" key="3">
    <source>
        <dbReference type="Proteomes" id="UP001175147"/>
    </source>
</evidence>
<proteinExistence type="predicted"/>
<keyword evidence="3" id="KW-1185">Reference proteome</keyword>
<gene>
    <name evidence="2" type="ORF">Q5M86_02190</name>
</gene>
<keyword evidence="1" id="KW-0812">Transmembrane</keyword>
<keyword evidence="1" id="KW-0472">Membrane</keyword>